<dbReference type="InParanoid" id="A0A1V9Y1D4"/>
<dbReference type="PANTHER" id="PTHR23349:SF108">
    <property type="entry name" value="BHLH DOMAIN-CONTAINING PROTEIN"/>
    <property type="match status" value="1"/>
</dbReference>
<evidence type="ECO:0000256" key="5">
    <source>
        <dbReference type="SAM" id="MobiDB-lite"/>
    </source>
</evidence>
<name>A0A1V9Y1D4_9ACAR</name>
<dbReference type="OrthoDB" id="5976910at2759"/>
<evidence type="ECO:0000313" key="7">
    <source>
        <dbReference type="EMBL" id="OQR79546.1"/>
    </source>
</evidence>
<dbReference type="InterPro" id="IPR036638">
    <property type="entry name" value="HLH_DNA-bd_sf"/>
</dbReference>
<reference evidence="7 8" key="1">
    <citation type="journal article" date="2017" name="Gigascience">
        <title>Draft genome of the honey bee ectoparasitic mite, Tropilaelaps mercedesae, is shaped by the parasitic life history.</title>
        <authorList>
            <person name="Dong X."/>
            <person name="Armstrong S.D."/>
            <person name="Xia D."/>
            <person name="Makepeace B.L."/>
            <person name="Darby A.C."/>
            <person name="Kadowaki T."/>
        </authorList>
    </citation>
    <scope>NUCLEOTIDE SEQUENCE [LARGE SCALE GENOMIC DNA]</scope>
    <source>
        <strain evidence="7">Wuxi-XJTLU</strain>
    </source>
</reference>
<evidence type="ECO:0000256" key="4">
    <source>
        <dbReference type="ARBA" id="ARBA00023242"/>
    </source>
</evidence>
<dbReference type="PANTHER" id="PTHR23349">
    <property type="entry name" value="BASIC HELIX-LOOP-HELIX TRANSCRIPTION FACTOR, TWIST"/>
    <property type="match status" value="1"/>
</dbReference>
<dbReference type="EMBL" id="MNPL01000970">
    <property type="protein sequence ID" value="OQR79546.1"/>
    <property type="molecule type" value="Genomic_DNA"/>
</dbReference>
<keyword evidence="4" id="KW-0539">Nucleus</keyword>
<evidence type="ECO:0000256" key="2">
    <source>
        <dbReference type="ARBA" id="ARBA00022902"/>
    </source>
</evidence>
<accession>A0A1V9Y1D4</accession>
<dbReference type="InterPro" id="IPR011598">
    <property type="entry name" value="bHLH_dom"/>
</dbReference>
<feature type="region of interest" description="Disordered" evidence="5">
    <location>
        <begin position="1"/>
        <end position="20"/>
    </location>
</feature>
<dbReference type="Proteomes" id="UP000192247">
    <property type="component" value="Unassembled WGS sequence"/>
</dbReference>
<protein>
    <submittedName>
        <fullName evidence="7">Achaete-scute1-like</fullName>
    </submittedName>
</protein>
<dbReference type="GO" id="GO:0007399">
    <property type="term" value="P:nervous system development"/>
    <property type="evidence" value="ECO:0007669"/>
    <property type="project" value="UniProtKB-KW"/>
</dbReference>
<keyword evidence="2" id="KW-0524">Neurogenesis</keyword>
<dbReference type="Gene3D" id="4.10.280.10">
    <property type="entry name" value="Helix-loop-helix DNA-binding domain"/>
    <property type="match status" value="1"/>
</dbReference>
<feature type="compositionally biased region" description="Polar residues" evidence="5">
    <location>
        <begin position="1"/>
        <end position="11"/>
    </location>
</feature>
<gene>
    <name evidence="7" type="ORF">BIW11_05663</name>
</gene>
<dbReference type="FunFam" id="4.10.280.10:FF:000029">
    <property type="entry name" value="Achaete-scute family bHLH transcription factor 1"/>
    <property type="match status" value="1"/>
</dbReference>
<evidence type="ECO:0000256" key="3">
    <source>
        <dbReference type="ARBA" id="ARBA00023125"/>
    </source>
</evidence>
<dbReference type="GO" id="GO:0000981">
    <property type="term" value="F:DNA-binding transcription factor activity, RNA polymerase II-specific"/>
    <property type="evidence" value="ECO:0007669"/>
    <property type="project" value="TreeGrafter"/>
</dbReference>
<feature type="region of interest" description="Disordered" evidence="5">
    <location>
        <begin position="47"/>
        <end position="72"/>
    </location>
</feature>
<dbReference type="GO" id="GO:0005634">
    <property type="term" value="C:nucleus"/>
    <property type="evidence" value="ECO:0007669"/>
    <property type="project" value="UniProtKB-SubCell"/>
</dbReference>
<dbReference type="Pfam" id="PF00010">
    <property type="entry name" value="HLH"/>
    <property type="match status" value="1"/>
</dbReference>
<dbReference type="STRING" id="418985.A0A1V9Y1D4"/>
<dbReference type="SUPFAM" id="SSF47459">
    <property type="entry name" value="HLH, helix-loop-helix DNA-binding domain"/>
    <property type="match status" value="1"/>
</dbReference>
<comment type="caution">
    <text evidence="7">The sequence shown here is derived from an EMBL/GenBank/DDBJ whole genome shotgun (WGS) entry which is preliminary data.</text>
</comment>
<dbReference type="GO" id="GO:0046983">
    <property type="term" value="F:protein dimerization activity"/>
    <property type="evidence" value="ECO:0007669"/>
    <property type="project" value="InterPro"/>
</dbReference>
<dbReference type="PROSITE" id="PS50888">
    <property type="entry name" value="BHLH"/>
    <property type="match status" value="1"/>
</dbReference>
<organism evidence="7 8">
    <name type="scientific">Tropilaelaps mercedesae</name>
    <dbReference type="NCBI Taxonomy" id="418985"/>
    <lineage>
        <taxon>Eukaryota</taxon>
        <taxon>Metazoa</taxon>
        <taxon>Ecdysozoa</taxon>
        <taxon>Arthropoda</taxon>
        <taxon>Chelicerata</taxon>
        <taxon>Arachnida</taxon>
        <taxon>Acari</taxon>
        <taxon>Parasitiformes</taxon>
        <taxon>Mesostigmata</taxon>
        <taxon>Gamasina</taxon>
        <taxon>Dermanyssoidea</taxon>
        <taxon>Laelapidae</taxon>
        <taxon>Tropilaelaps</taxon>
    </lineage>
</organism>
<proteinExistence type="predicted"/>
<evidence type="ECO:0000256" key="1">
    <source>
        <dbReference type="ARBA" id="ARBA00004123"/>
    </source>
</evidence>
<dbReference type="SMART" id="SM00353">
    <property type="entry name" value="HLH"/>
    <property type="match status" value="1"/>
</dbReference>
<dbReference type="InterPro" id="IPR050283">
    <property type="entry name" value="E-box_TF_Regulators"/>
</dbReference>
<comment type="subcellular location">
    <subcellularLocation>
        <location evidence="1">Nucleus</location>
    </subcellularLocation>
</comment>
<evidence type="ECO:0000259" key="6">
    <source>
        <dbReference type="PROSITE" id="PS50888"/>
    </source>
</evidence>
<dbReference type="AlphaFoldDB" id="A0A1V9Y1D4"/>
<keyword evidence="8" id="KW-1185">Reference proteome</keyword>
<keyword evidence="3" id="KW-0238">DNA-binding</keyword>
<sequence length="210" mass="23280">MQTADVGVSTSDGEHDNEVDSQALESQEGLFPGGVWGSLVRCPMFQLTSGRRKKPAMAPPNRRNERERNRVKQVNQGFATLRSHIPAIANTKKLSKVITLRSAVDYIRTLEQLLHHDRPSAFMDTPQFNYYPNQPGHPPAQYGHGTSPGSGQGFDRTDRFGRIALQENTAQLHSPSVTTAESLSSTEMSSAASSVDLQMFADNWHGWQCR</sequence>
<feature type="domain" description="BHLH" evidence="6">
    <location>
        <begin position="58"/>
        <end position="110"/>
    </location>
</feature>
<evidence type="ECO:0000313" key="8">
    <source>
        <dbReference type="Proteomes" id="UP000192247"/>
    </source>
</evidence>
<dbReference type="GO" id="GO:0000977">
    <property type="term" value="F:RNA polymerase II transcription regulatory region sequence-specific DNA binding"/>
    <property type="evidence" value="ECO:0007669"/>
    <property type="project" value="TreeGrafter"/>
</dbReference>